<protein>
    <recommendedName>
        <fullName evidence="3">DUF2283 domain-containing protein</fullName>
    </recommendedName>
</protein>
<keyword evidence="2" id="KW-1185">Reference proteome</keyword>
<dbReference type="Proteomes" id="UP001337681">
    <property type="component" value="Unassembled WGS sequence"/>
</dbReference>
<organism evidence="1 2">
    <name type="scientific">Pedobacter flavus</name>
    <dbReference type="NCBI Taxonomy" id="3113906"/>
    <lineage>
        <taxon>Bacteria</taxon>
        <taxon>Pseudomonadati</taxon>
        <taxon>Bacteroidota</taxon>
        <taxon>Sphingobacteriia</taxon>
        <taxon>Sphingobacteriales</taxon>
        <taxon>Sphingobacteriaceae</taxon>
        <taxon>Pedobacter</taxon>
    </lineage>
</organism>
<reference evidence="1 2" key="1">
    <citation type="submission" date="2024-01" db="EMBL/GenBank/DDBJ databases">
        <title>Pedobacter sp. nov., isolated from oil-contaminated soil.</title>
        <authorList>
            <person name="Le N.T.T."/>
        </authorList>
    </citation>
    <scope>NUCLEOTIDE SEQUENCE [LARGE SCALE GENOMIC DNA]</scope>
    <source>
        <strain evidence="1 2">VNH31</strain>
    </source>
</reference>
<evidence type="ECO:0000313" key="2">
    <source>
        <dbReference type="Proteomes" id="UP001337681"/>
    </source>
</evidence>
<name>A0ABU7GZS4_9SPHI</name>
<dbReference type="RefSeq" id="WP_330145475.1">
    <property type="nucleotide sequence ID" value="NZ_JAZDQU010000001.1"/>
</dbReference>
<evidence type="ECO:0008006" key="3">
    <source>
        <dbReference type="Google" id="ProtNLM"/>
    </source>
</evidence>
<sequence>MEPQKFVVYRLNPNEQELNGEVSFERNVDGRIFYGVLDLKDHAAILKDENGEIKGVFSLHHFYLINV</sequence>
<comment type="caution">
    <text evidence="1">The sequence shown here is derived from an EMBL/GenBank/DDBJ whole genome shotgun (WGS) entry which is preliminary data.</text>
</comment>
<gene>
    <name evidence="1" type="ORF">VRU49_03910</name>
</gene>
<evidence type="ECO:0000313" key="1">
    <source>
        <dbReference type="EMBL" id="MEE1884561.1"/>
    </source>
</evidence>
<proteinExistence type="predicted"/>
<dbReference type="EMBL" id="JAZDQU010000001">
    <property type="protein sequence ID" value="MEE1884561.1"/>
    <property type="molecule type" value="Genomic_DNA"/>
</dbReference>
<accession>A0ABU7GZS4</accession>